<dbReference type="EMBL" id="BKAU01000005">
    <property type="protein sequence ID" value="GEP97975.1"/>
    <property type="molecule type" value="Genomic_DNA"/>
</dbReference>
<comment type="caution">
    <text evidence="1">The sequence shown here is derived from an EMBL/GenBank/DDBJ whole genome shotgun (WGS) entry which is preliminary data.</text>
</comment>
<proteinExistence type="predicted"/>
<reference evidence="1 2" key="1">
    <citation type="submission" date="2019-07" db="EMBL/GenBank/DDBJ databases">
        <title>Whole genome shotgun sequence of Chitinophaga cymbidii NBRC 109752.</title>
        <authorList>
            <person name="Hosoyama A."/>
            <person name="Uohara A."/>
            <person name="Ohji S."/>
            <person name="Ichikawa N."/>
        </authorList>
    </citation>
    <scope>NUCLEOTIDE SEQUENCE [LARGE SCALE GENOMIC DNA]</scope>
    <source>
        <strain evidence="1 2">NBRC 109752</strain>
    </source>
</reference>
<name>A0A512RQL5_9BACT</name>
<organism evidence="1 2">
    <name type="scientific">Chitinophaga cymbidii</name>
    <dbReference type="NCBI Taxonomy" id="1096750"/>
    <lineage>
        <taxon>Bacteria</taxon>
        <taxon>Pseudomonadati</taxon>
        <taxon>Bacteroidota</taxon>
        <taxon>Chitinophagia</taxon>
        <taxon>Chitinophagales</taxon>
        <taxon>Chitinophagaceae</taxon>
        <taxon>Chitinophaga</taxon>
    </lineage>
</organism>
<sequence>MKSLYILYAVIFLLVFSTCKDDDMGGDLTGSEYIRGRLFLVDTLTQQATGTPLAKKKINIKYASSTDTLNYLFTTTTDDEGYFLFSNLKENTSYRLLYEETVNGILYMADSAATAPTDTMRLIARLADSRQNGIHIMTTDINGGVIKDVSICIFNSPSLGYTSGSCDGSNYTITSNAAGQAFQFGLPQGKYYLFATAKIKDLTLTVKDTLEINGQVKYDTLRFSLPNSNNGLQYTVLSPEGNPVSGAEICIFSGTNTGYLDNSCDGSNFQLTTDVSGKASRSAFTPGTYYLLIKDTVNKIPFMAKDTITIGNTVLNETIRLKAPNGILATALDAEGARLPGVDICIFTSGLLFQRDTCEGSNYQLKTNVQGTAAQYGLAPGRYFVLGTLKVGNDTWIGRDTVDVAELVEEPVLMLRRK</sequence>
<gene>
    <name evidence="1" type="ORF">CCY01nite_42350</name>
</gene>
<evidence type="ECO:0000313" key="1">
    <source>
        <dbReference type="EMBL" id="GEP97975.1"/>
    </source>
</evidence>
<dbReference type="Proteomes" id="UP000321436">
    <property type="component" value="Unassembled WGS sequence"/>
</dbReference>
<protein>
    <submittedName>
        <fullName evidence="1">Uncharacterized protein</fullName>
    </submittedName>
</protein>
<dbReference type="RefSeq" id="WP_146866071.1">
    <property type="nucleotide sequence ID" value="NZ_BKAU01000005.1"/>
</dbReference>
<keyword evidence="2" id="KW-1185">Reference proteome</keyword>
<dbReference type="AlphaFoldDB" id="A0A512RQL5"/>
<evidence type="ECO:0000313" key="2">
    <source>
        <dbReference type="Proteomes" id="UP000321436"/>
    </source>
</evidence>
<dbReference type="OrthoDB" id="669007at2"/>
<accession>A0A512RQL5</accession>